<dbReference type="PANTHER" id="PTHR30544:SF5">
    <property type="entry name" value="RADICAL SAM CORE DOMAIN-CONTAINING PROTEIN"/>
    <property type="match status" value="1"/>
</dbReference>
<evidence type="ECO:0000313" key="8">
    <source>
        <dbReference type="EMBL" id="OGC07856.1"/>
    </source>
</evidence>
<dbReference type="EMBL" id="METQ01000067">
    <property type="protein sequence ID" value="OGC07856.1"/>
    <property type="molecule type" value="Genomic_DNA"/>
</dbReference>
<evidence type="ECO:0000259" key="7">
    <source>
        <dbReference type="PROSITE" id="PS51918"/>
    </source>
</evidence>
<evidence type="ECO:0000256" key="1">
    <source>
        <dbReference type="ARBA" id="ARBA00001966"/>
    </source>
</evidence>
<evidence type="ECO:0000256" key="2">
    <source>
        <dbReference type="ARBA" id="ARBA00022485"/>
    </source>
</evidence>
<sequence length="185" mass="20513">MGMGEPLLNYNNTVRAAKILNNDFGQNIAARKITISTVGIIPGIKRFADEERQIRLAWSLVAPTDEQRAKLIPYKNLASIQEIVGAFQEYQEKTRRRITIEYVVLKDINDSNDDIKGLARIAKQLDSHVNLIPYNPSPGRDFICGQIDLAAKLLNNLHTNATIRRSVGSEISAACGQLAGKEPNT</sequence>
<dbReference type="GO" id="GO:0030488">
    <property type="term" value="P:tRNA methylation"/>
    <property type="evidence" value="ECO:0007669"/>
    <property type="project" value="TreeGrafter"/>
</dbReference>
<keyword evidence="6" id="KW-0411">Iron-sulfur</keyword>
<dbReference type="Gene3D" id="3.20.20.70">
    <property type="entry name" value="Aldolase class I"/>
    <property type="match status" value="1"/>
</dbReference>
<dbReference type="Proteomes" id="UP000179095">
    <property type="component" value="Unassembled WGS sequence"/>
</dbReference>
<gene>
    <name evidence="8" type="ORF">A3F86_03560</name>
</gene>
<keyword evidence="4" id="KW-0479">Metal-binding</keyword>
<dbReference type="PROSITE" id="PS51918">
    <property type="entry name" value="RADICAL_SAM"/>
    <property type="match status" value="1"/>
</dbReference>
<dbReference type="InterPro" id="IPR040072">
    <property type="entry name" value="Methyltransferase_A"/>
</dbReference>
<evidence type="ECO:0000256" key="3">
    <source>
        <dbReference type="ARBA" id="ARBA00022691"/>
    </source>
</evidence>
<comment type="cofactor">
    <cofactor evidence="1">
        <name>[4Fe-4S] cluster</name>
        <dbReference type="ChEBI" id="CHEBI:49883"/>
    </cofactor>
</comment>
<reference evidence="8 9" key="1">
    <citation type="journal article" date="2016" name="Nat. Commun.">
        <title>Thousands of microbial genomes shed light on interconnected biogeochemical processes in an aquifer system.</title>
        <authorList>
            <person name="Anantharaman K."/>
            <person name="Brown C.T."/>
            <person name="Hug L.A."/>
            <person name="Sharon I."/>
            <person name="Castelle C.J."/>
            <person name="Probst A.J."/>
            <person name="Thomas B.C."/>
            <person name="Singh A."/>
            <person name="Wilkins M.J."/>
            <person name="Karaoz U."/>
            <person name="Brodie E.L."/>
            <person name="Williams K.H."/>
            <person name="Hubbard S.S."/>
            <person name="Banfield J.F."/>
        </authorList>
    </citation>
    <scope>NUCLEOTIDE SEQUENCE [LARGE SCALE GENOMIC DNA]</scope>
</reference>
<name>A0A1F4RIC0_UNCSA</name>
<evidence type="ECO:0000256" key="6">
    <source>
        <dbReference type="ARBA" id="ARBA00023014"/>
    </source>
</evidence>
<organism evidence="8 9">
    <name type="scientific">candidate division WOR-1 bacterium RIFCSPLOWO2_12_FULL_45_9</name>
    <dbReference type="NCBI Taxonomy" id="1802568"/>
    <lineage>
        <taxon>Bacteria</taxon>
        <taxon>Bacillati</taxon>
        <taxon>Saganbacteria</taxon>
    </lineage>
</organism>
<dbReference type="InterPro" id="IPR007197">
    <property type="entry name" value="rSAM"/>
</dbReference>
<keyword evidence="3" id="KW-0949">S-adenosyl-L-methionine</keyword>
<dbReference type="AlphaFoldDB" id="A0A1F4RIC0"/>
<dbReference type="PANTHER" id="PTHR30544">
    <property type="entry name" value="23S RRNA METHYLTRANSFERASE"/>
    <property type="match status" value="1"/>
</dbReference>
<dbReference type="GO" id="GO:0046872">
    <property type="term" value="F:metal ion binding"/>
    <property type="evidence" value="ECO:0007669"/>
    <property type="project" value="UniProtKB-KW"/>
</dbReference>
<keyword evidence="2" id="KW-0004">4Fe-4S</keyword>
<evidence type="ECO:0000256" key="5">
    <source>
        <dbReference type="ARBA" id="ARBA00023004"/>
    </source>
</evidence>
<dbReference type="GO" id="GO:0003824">
    <property type="term" value="F:catalytic activity"/>
    <property type="evidence" value="ECO:0007669"/>
    <property type="project" value="InterPro"/>
</dbReference>
<protein>
    <recommendedName>
        <fullName evidence="7">Radical SAM core domain-containing protein</fullName>
    </recommendedName>
</protein>
<accession>A0A1F4RIC0</accession>
<evidence type="ECO:0000313" key="9">
    <source>
        <dbReference type="Proteomes" id="UP000179095"/>
    </source>
</evidence>
<keyword evidence="5" id="KW-0408">Iron</keyword>
<dbReference type="GO" id="GO:0051539">
    <property type="term" value="F:4 iron, 4 sulfur cluster binding"/>
    <property type="evidence" value="ECO:0007669"/>
    <property type="project" value="UniProtKB-KW"/>
</dbReference>
<feature type="domain" description="Radical SAM core" evidence="7">
    <location>
        <begin position="1"/>
        <end position="170"/>
    </location>
</feature>
<dbReference type="GO" id="GO:0070475">
    <property type="term" value="P:rRNA base methylation"/>
    <property type="evidence" value="ECO:0007669"/>
    <property type="project" value="TreeGrafter"/>
</dbReference>
<comment type="caution">
    <text evidence="8">The sequence shown here is derived from an EMBL/GenBank/DDBJ whole genome shotgun (WGS) entry which is preliminary data.</text>
</comment>
<dbReference type="InterPro" id="IPR013785">
    <property type="entry name" value="Aldolase_TIM"/>
</dbReference>
<evidence type="ECO:0000256" key="4">
    <source>
        <dbReference type="ARBA" id="ARBA00022723"/>
    </source>
</evidence>
<dbReference type="STRING" id="1802568.A3F86_03560"/>
<proteinExistence type="predicted"/>